<evidence type="ECO:0000313" key="2">
    <source>
        <dbReference type="Proteomes" id="UP001604336"/>
    </source>
</evidence>
<dbReference type="Proteomes" id="UP001604336">
    <property type="component" value="Unassembled WGS sequence"/>
</dbReference>
<gene>
    <name evidence="1" type="ORF">Adt_15188</name>
</gene>
<accession>A0ABD1U1Q9</accession>
<sequence length="164" mass="18795">MPHQTKPTTSRKEKEVVEVSNVNKQALTCTPTYETYVSKEVVQRAATFAKWTLLSEREVDLESLACSIISAVVQDKGWTQLCSKLHSVYPDVVREFIANFNLQITNEEDEYGYHKYVRGVWVPFSPDVIEHFYGIKEGSEALAITNWNDVARAIYPIENPKPWP</sequence>
<organism evidence="1 2">
    <name type="scientific">Abeliophyllum distichum</name>
    <dbReference type="NCBI Taxonomy" id="126358"/>
    <lineage>
        <taxon>Eukaryota</taxon>
        <taxon>Viridiplantae</taxon>
        <taxon>Streptophyta</taxon>
        <taxon>Embryophyta</taxon>
        <taxon>Tracheophyta</taxon>
        <taxon>Spermatophyta</taxon>
        <taxon>Magnoliopsida</taxon>
        <taxon>eudicotyledons</taxon>
        <taxon>Gunneridae</taxon>
        <taxon>Pentapetalae</taxon>
        <taxon>asterids</taxon>
        <taxon>lamiids</taxon>
        <taxon>Lamiales</taxon>
        <taxon>Oleaceae</taxon>
        <taxon>Forsythieae</taxon>
        <taxon>Abeliophyllum</taxon>
    </lineage>
</organism>
<reference evidence="2" key="1">
    <citation type="submission" date="2024-07" db="EMBL/GenBank/DDBJ databases">
        <title>Two chromosome-level genome assemblies of Korean endemic species Abeliophyllum distichum and Forsythia ovata (Oleaceae).</title>
        <authorList>
            <person name="Jang H."/>
        </authorList>
    </citation>
    <scope>NUCLEOTIDE SEQUENCE [LARGE SCALE GENOMIC DNA]</scope>
</reference>
<keyword evidence="2" id="KW-1185">Reference proteome</keyword>
<protein>
    <submittedName>
        <fullName evidence="1">Uncharacterized protein</fullName>
    </submittedName>
</protein>
<evidence type="ECO:0000313" key="1">
    <source>
        <dbReference type="EMBL" id="KAL2518941.1"/>
    </source>
</evidence>
<proteinExistence type="predicted"/>
<dbReference type="EMBL" id="JBFOLK010000004">
    <property type="protein sequence ID" value="KAL2518941.1"/>
    <property type="molecule type" value="Genomic_DNA"/>
</dbReference>
<comment type="caution">
    <text evidence="1">The sequence shown here is derived from an EMBL/GenBank/DDBJ whole genome shotgun (WGS) entry which is preliminary data.</text>
</comment>
<name>A0ABD1U1Q9_9LAMI</name>
<dbReference type="AlphaFoldDB" id="A0ABD1U1Q9"/>